<gene>
    <name evidence="1" type="ORF">SNAT2548_LOCUS26071</name>
</gene>
<dbReference type="OrthoDB" id="432863at2759"/>
<proteinExistence type="predicted"/>
<dbReference type="EMBL" id="CAJNDS010002416">
    <property type="protein sequence ID" value="CAE7466639.1"/>
    <property type="molecule type" value="Genomic_DNA"/>
</dbReference>
<sequence>MGVQVVSDKSNYEGETSLCPRQALVRELFEKDGVDLELCIRRQDEVMKALGLERCDLGAINRNERGEDIYNQCFYLALARSYLGCDSDVLKETALTFKRNIEAAVLAAHPEWGGSRVGEDVQAFSDFLFYVLGSHALLAELSVAVFDATSGGVELYIGLAYLLRNPQPLSGSALSGSLSLGPFWGPFYKVARLVPGVDCRQAESVIVPFAVLLQGGKRLAFTGRTGCRQPQLAVPTKVCNLW</sequence>
<comment type="caution">
    <text evidence="1">The sequence shown here is derived from an EMBL/GenBank/DDBJ whole genome shotgun (WGS) entry which is preliminary data.</text>
</comment>
<keyword evidence="2" id="KW-1185">Reference proteome</keyword>
<name>A0A812S6H5_9DINO</name>
<organism evidence="1 2">
    <name type="scientific">Symbiodinium natans</name>
    <dbReference type="NCBI Taxonomy" id="878477"/>
    <lineage>
        <taxon>Eukaryota</taxon>
        <taxon>Sar</taxon>
        <taxon>Alveolata</taxon>
        <taxon>Dinophyceae</taxon>
        <taxon>Suessiales</taxon>
        <taxon>Symbiodiniaceae</taxon>
        <taxon>Symbiodinium</taxon>
    </lineage>
</organism>
<reference evidence="1" key="1">
    <citation type="submission" date="2021-02" db="EMBL/GenBank/DDBJ databases">
        <authorList>
            <person name="Dougan E. K."/>
            <person name="Rhodes N."/>
            <person name="Thang M."/>
            <person name="Chan C."/>
        </authorList>
    </citation>
    <scope>NUCLEOTIDE SEQUENCE</scope>
</reference>
<dbReference type="AlphaFoldDB" id="A0A812S6H5"/>
<evidence type="ECO:0000313" key="2">
    <source>
        <dbReference type="Proteomes" id="UP000604046"/>
    </source>
</evidence>
<protein>
    <submittedName>
        <fullName evidence="1">Uncharacterized protein</fullName>
    </submittedName>
</protein>
<dbReference type="Proteomes" id="UP000604046">
    <property type="component" value="Unassembled WGS sequence"/>
</dbReference>
<evidence type="ECO:0000313" key="1">
    <source>
        <dbReference type="EMBL" id="CAE7466639.1"/>
    </source>
</evidence>
<accession>A0A812S6H5</accession>